<feature type="domain" description="HTH myb-type" evidence="8">
    <location>
        <begin position="234"/>
        <end position="288"/>
    </location>
</feature>
<dbReference type="InterPro" id="IPR001005">
    <property type="entry name" value="SANT/Myb"/>
</dbReference>
<evidence type="ECO:0000256" key="1">
    <source>
        <dbReference type="ARBA" id="ARBA00023015"/>
    </source>
</evidence>
<dbReference type="InterPro" id="IPR017930">
    <property type="entry name" value="Myb_dom"/>
</dbReference>
<dbReference type="PANTHER" id="PTHR46621">
    <property type="entry name" value="SNRNA-ACTIVATING PROTEIN COMPLEX SUBUNIT 4"/>
    <property type="match status" value="1"/>
</dbReference>
<feature type="domain" description="Myb-like" evidence="6">
    <location>
        <begin position="234"/>
        <end position="284"/>
    </location>
</feature>
<name>A0A1Y1VMC5_9FUNG</name>
<dbReference type="GO" id="GO:0000978">
    <property type="term" value="F:RNA polymerase II cis-regulatory region sequence-specific DNA binding"/>
    <property type="evidence" value="ECO:0007669"/>
    <property type="project" value="TreeGrafter"/>
</dbReference>
<keyword evidence="3" id="KW-0804">Transcription</keyword>
<dbReference type="EMBL" id="MCFH01000002">
    <property type="protein sequence ID" value="ORX60073.1"/>
    <property type="molecule type" value="Genomic_DNA"/>
</dbReference>
<dbReference type="GO" id="GO:0019185">
    <property type="term" value="C:snRNA-activating protein complex"/>
    <property type="evidence" value="ECO:0007669"/>
    <property type="project" value="TreeGrafter"/>
</dbReference>
<evidence type="ECO:0000313" key="9">
    <source>
        <dbReference type="EMBL" id="ORX60073.1"/>
    </source>
</evidence>
<dbReference type="STRING" id="1754191.A0A1Y1VMC5"/>
<dbReference type="PROSITE" id="PS50090">
    <property type="entry name" value="MYB_LIKE"/>
    <property type="match status" value="3"/>
</dbReference>
<dbReference type="PROSITE" id="PS51293">
    <property type="entry name" value="SANT"/>
    <property type="match status" value="1"/>
</dbReference>
<dbReference type="InterPro" id="IPR051575">
    <property type="entry name" value="Myb-like_DNA-bd"/>
</dbReference>
<reference evidence="9 10" key="2">
    <citation type="submission" date="2016-08" db="EMBL/GenBank/DDBJ databases">
        <title>Pervasive Adenine N6-methylation of Active Genes in Fungi.</title>
        <authorList>
            <consortium name="DOE Joint Genome Institute"/>
            <person name="Mondo S.J."/>
            <person name="Dannebaum R.O."/>
            <person name="Kuo R.C."/>
            <person name="Labutti K."/>
            <person name="Haridas S."/>
            <person name="Kuo A."/>
            <person name="Salamov A."/>
            <person name="Ahrendt S.R."/>
            <person name="Lipzen A."/>
            <person name="Sullivan W."/>
            <person name="Andreopoulos W.B."/>
            <person name="Clum A."/>
            <person name="Lindquist E."/>
            <person name="Daum C."/>
            <person name="Ramamoorthy G.K."/>
            <person name="Gryganskyi A."/>
            <person name="Culley D."/>
            <person name="Magnuson J.K."/>
            <person name="James T.Y."/>
            <person name="O'Malley M.A."/>
            <person name="Stajich J.E."/>
            <person name="Spatafora J.W."/>
            <person name="Visel A."/>
            <person name="Grigoriev I.V."/>
        </authorList>
    </citation>
    <scope>NUCLEOTIDE SEQUENCE [LARGE SCALE GENOMIC DNA]</scope>
    <source>
        <strain evidence="10">finn</strain>
    </source>
</reference>
<evidence type="ECO:0000259" key="6">
    <source>
        <dbReference type="PROSITE" id="PS50090"/>
    </source>
</evidence>
<dbReference type="GO" id="GO:0001006">
    <property type="term" value="F:RNA polymerase III type 3 promoter sequence-specific DNA binding"/>
    <property type="evidence" value="ECO:0007669"/>
    <property type="project" value="TreeGrafter"/>
</dbReference>
<dbReference type="SMART" id="SM00717">
    <property type="entry name" value="SANT"/>
    <property type="match status" value="4"/>
</dbReference>
<dbReference type="CDD" id="cd00167">
    <property type="entry name" value="SANT"/>
    <property type="match status" value="3"/>
</dbReference>
<keyword evidence="10" id="KW-1185">Reference proteome</keyword>
<feature type="domain" description="Myb-like" evidence="6">
    <location>
        <begin position="157"/>
        <end position="209"/>
    </location>
</feature>
<dbReference type="SUPFAM" id="SSF46689">
    <property type="entry name" value="Homeodomain-like"/>
    <property type="match status" value="2"/>
</dbReference>
<keyword evidence="1" id="KW-0805">Transcription regulation</keyword>
<dbReference type="AlphaFoldDB" id="A0A1Y1VMC5"/>
<evidence type="ECO:0008006" key="11">
    <source>
        <dbReference type="Google" id="ProtNLM"/>
    </source>
</evidence>
<protein>
    <recommendedName>
        <fullName evidence="11">Homeodomain-like protein</fullName>
    </recommendedName>
</protein>
<evidence type="ECO:0000256" key="5">
    <source>
        <dbReference type="SAM" id="MobiDB-lite"/>
    </source>
</evidence>
<proteinExistence type="predicted"/>
<sequence>MINCLKAIWITQEEGSEQIFVAPSSKKEYFKDIDGELADANNEINDTSKNKLLLKRVEFLRKWTNSQKKKLDEAVKQQIHKNYLDSIYENAKKEGKTEEEAVDARRKVIEEFKKDSLKLDEVYYTFDTNIINWEKVARVVEGRLPIECQSLWMNNMRPSLNKNLWSETEKNKLIRLLKKYSNRNWIKISKELNNNRSPIQCMQEYLRYENKLKSDKEITQKIPYQILRPFKGKRNSKAPVKWTPEEDKKLNFAVKIYGERWNKVSILLPGRTDGQCRERYKNALDPQVNRNKIWSKEEILKLMELSEMYAPNWSRIAKELNTGRTNRQVKNQYDKLQKKRKRMIAKEAFYSKNIIIPQYTLPQKNTKYSPEEASKYGVKIAPAKPKPNLSYPFFPTFNGSLLPNPYSSPFYMPSHQPNLNVSSLSNTDLNNSNKDNNNTNSDSNKNNNNNNNH</sequence>
<dbReference type="Proteomes" id="UP000193719">
    <property type="component" value="Unassembled WGS sequence"/>
</dbReference>
<evidence type="ECO:0000313" key="10">
    <source>
        <dbReference type="Proteomes" id="UP000193719"/>
    </source>
</evidence>
<dbReference type="OrthoDB" id="2143914at2759"/>
<keyword evidence="4" id="KW-0539">Nucleus</keyword>
<evidence type="ECO:0000256" key="3">
    <source>
        <dbReference type="ARBA" id="ARBA00023163"/>
    </source>
</evidence>
<reference evidence="9 10" key="1">
    <citation type="submission" date="2016-08" db="EMBL/GenBank/DDBJ databases">
        <title>Genomes of anaerobic fungi encode conserved fungal cellulosomes for biomass hydrolysis.</title>
        <authorList>
            <consortium name="DOE Joint Genome Institute"/>
            <person name="Haitjema C.H."/>
            <person name="Gilmore S.P."/>
            <person name="Henske J.K."/>
            <person name="Solomon K.V."/>
            <person name="De Groot R."/>
            <person name="Kuo A."/>
            <person name="Mondo S.J."/>
            <person name="Salamov A.A."/>
            <person name="Labutti K."/>
            <person name="Zhao Z."/>
            <person name="Chiniquy J."/>
            <person name="Barry K."/>
            <person name="Brewer H.M."/>
            <person name="Purvine S.O."/>
            <person name="Wright A.T."/>
            <person name="Boxma B."/>
            <person name="Van Alen T."/>
            <person name="Hackstein J.H."/>
            <person name="Baker S.E."/>
            <person name="Grigoriev I.V."/>
            <person name="O'Malley M.A."/>
        </authorList>
    </citation>
    <scope>NUCLEOTIDE SEQUENCE [LARGE SCALE GENOMIC DNA]</scope>
    <source>
        <strain evidence="10">finn</strain>
    </source>
</reference>
<accession>A0A1Y1VMC5</accession>
<dbReference type="Pfam" id="PF00249">
    <property type="entry name" value="Myb_DNA-binding"/>
    <property type="match status" value="2"/>
</dbReference>
<feature type="non-terminal residue" evidence="9">
    <location>
        <position position="453"/>
    </location>
</feature>
<dbReference type="PANTHER" id="PTHR46621:SF1">
    <property type="entry name" value="SNRNA-ACTIVATING PROTEIN COMPLEX SUBUNIT 4"/>
    <property type="match status" value="1"/>
</dbReference>
<feature type="domain" description="SANT" evidence="7">
    <location>
        <begin position="289"/>
        <end position="341"/>
    </location>
</feature>
<gene>
    <name evidence="9" type="ORF">BCR36DRAFT_342388</name>
</gene>
<feature type="domain" description="Myb-like" evidence="6">
    <location>
        <begin position="294"/>
        <end position="337"/>
    </location>
</feature>
<dbReference type="InterPro" id="IPR009057">
    <property type="entry name" value="Homeodomain-like_sf"/>
</dbReference>
<keyword evidence="2" id="KW-0238">DNA-binding</keyword>
<evidence type="ECO:0000259" key="8">
    <source>
        <dbReference type="PROSITE" id="PS51294"/>
    </source>
</evidence>
<evidence type="ECO:0000256" key="2">
    <source>
        <dbReference type="ARBA" id="ARBA00023125"/>
    </source>
</evidence>
<organism evidence="9 10">
    <name type="scientific">Piromyces finnis</name>
    <dbReference type="NCBI Taxonomy" id="1754191"/>
    <lineage>
        <taxon>Eukaryota</taxon>
        <taxon>Fungi</taxon>
        <taxon>Fungi incertae sedis</taxon>
        <taxon>Chytridiomycota</taxon>
        <taxon>Chytridiomycota incertae sedis</taxon>
        <taxon>Neocallimastigomycetes</taxon>
        <taxon>Neocallimastigales</taxon>
        <taxon>Neocallimastigaceae</taxon>
        <taxon>Piromyces</taxon>
    </lineage>
</organism>
<evidence type="ECO:0000256" key="4">
    <source>
        <dbReference type="ARBA" id="ARBA00023242"/>
    </source>
</evidence>
<dbReference type="Pfam" id="PF13921">
    <property type="entry name" value="Myb_DNA-bind_6"/>
    <property type="match status" value="1"/>
</dbReference>
<evidence type="ECO:0000259" key="7">
    <source>
        <dbReference type="PROSITE" id="PS51293"/>
    </source>
</evidence>
<dbReference type="PROSITE" id="PS51294">
    <property type="entry name" value="HTH_MYB"/>
    <property type="match status" value="3"/>
</dbReference>
<feature type="region of interest" description="Disordered" evidence="5">
    <location>
        <begin position="417"/>
        <end position="453"/>
    </location>
</feature>
<feature type="compositionally biased region" description="Low complexity" evidence="5">
    <location>
        <begin position="418"/>
        <end position="453"/>
    </location>
</feature>
<dbReference type="GO" id="GO:0042795">
    <property type="term" value="P:snRNA transcription by RNA polymerase II"/>
    <property type="evidence" value="ECO:0007669"/>
    <property type="project" value="TreeGrafter"/>
</dbReference>
<dbReference type="GO" id="GO:0042796">
    <property type="term" value="P:snRNA transcription by RNA polymerase III"/>
    <property type="evidence" value="ECO:0007669"/>
    <property type="project" value="TreeGrafter"/>
</dbReference>
<feature type="domain" description="HTH myb-type" evidence="8">
    <location>
        <begin position="157"/>
        <end position="213"/>
    </location>
</feature>
<feature type="domain" description="HTH myb-type" evidence="8">
    <location>
        <begin position="294"/>
        <end position="341"/>
    </location>
</feature>
<dbReference type="Gene3D" id="1.10.10.60">
    <property type="entry name" value="Homeodomain-like"/>
    <property type="match status" value="4"/>
</dbReference>
<comment type="caution">
    <text evidence="9">The sequence shown here is derived from an EMBL/GenBank/DDBJ whole genome shotgun (WGS) entry which is preliminary data.</text>
</comment>
<dbReference type="InterPro" id="IPR017884">
    <property type="entry name" value="SANT_dom"/>
</dbReference>